<keyword evidence="22" id="KW-1185">Reference proteome</keyword>
<dbReference type="SUPFAM" id="SSF88723">
    <property type="entry name" value="PIN domain-like"/>
    <property type="match status" value="1"/>
</dbReference>
<evidence type="ECO:0000256" key="3">
    <source>
        <dbReference type="ARBA" id="ARBA00020311"/>
    </source>
</evidence>
<comment type="catalytic activity">
    <reaction evidence="14 16">
        <text>DNA(n) + a 2'-deoxyribonucleoside 5'-triphosphate = DNA(n+1) + diphosphate</text>
        <dbReference type="Rhea" id="RHEA:22508"/>
        <dbReference type="Rhea" id="RHEA-COMP:17339"/>
        <dbReference type="Rhea" id="RHEA-COMP:17340"/>
        <dbReference type="ChEBI" id="CHEBI:33019"/>
        <dbReference type="ChEBI" id="CHEBI:61560"/>
        <dbReference type="ChEBI" id="CHEBI:173112"/>
        <dbReference type="EC" id="2.7.7.7"/>
    </reaction>
</comment>
<dbReference type="CDD" id="cd09859">
    <property type="entry name" value="PIN_53EXO"/>
    <property type="match status" value="1"/>
</dbReference>
<keyword evidence="4 16" id="KW-0808">Transferase</keyword>
<protein>
    <recommendedName>
        <fullName evidence="3 15">DNA polymerase I</fullName>
        <ecNumber evidence="2 15">2.7.7.7</ecNumber>
    </recommendedName>
</protein>
<dbReference type="GO" id="GO:0006302">
    <property type="term" value="P:double-strand break repair"/>
    <property type="evidence" value="ECO:0007669"/>
    <property type="project" value="TreeGrafter"/>
</dbReference>
<dbReference type="Pfam" id="PF02739">
    <property type="entry name" value="5_3_exonuc_N"/>
    <property type="match status" value="1"/>
</dbReference>
<dbReference type="SUPFAM" id="SSF53098">
    <property type="entry name" value="Ribonuclease H-like"/>
    <property type="match status" value="1"/>
</dbReference>
<dbReference type="PROSITE" id="PS00447">
    <property type="entry name" value="DNA_POLYMERASE_A"/>
    <property type="match status" value="1"/>
</dbReference>
<evidence type="ECO:0000259" key="20">
    <source>
        <dbReference type="SMART" id="SM00482"/>
    </source>
</evidence>
<dbReference type="SUPFAM" id="SSF47807">
    <property type="entry name" value="5' to 3' exonuclease, C-terminal subdomain"/>
    <property type="match status" value="1"/>
</dbReference>
<keyword evidence="11 16" id="KW-0239">DNA-directed DNA polymerase</keyword>
<dbReference type="KEGG" id="ddb:E7747_04750"/>
<keyword evidence="10 16" id="KW-0269">Exonuclease</keyword>
<reference evidence="22" key="1">
    <citation type="submission" date="2019-02" db="EMBL/GenBank/DDBJ databases">
        <title>Isolation and identification of novel species under the genus Muribaculum.</title>
        <authorList>
            <person name="Miyake S."/>
            <person name="Ding Y."/>
            <person name="Low A."/>
            <person name="Soh M."/>
            <person name="Seedorf H."/>
        </authorList>
    </citation>
    <scope>NUCLEOTIDE SEQUENCE [LARGE SCALE GENOMIC DNA]</scope>
    <source>
        <strain evidence="22">H5</strain>
    </source>
</reference>
<evidence type="ECO:0000256" key="11">
    <source>
        <dbReference type="ARBA" id="ARBA00022932"/>
    </source>
</evidence>
<evidence type="ECO:0000256" key="9">
    <source>
        <dbReference type="ARBA" id="ARBA00022801"/>
    </source>
</evidence>
<dbReference type="Gene3D" id="3.40.50.1010">
    <property type="entry name" value="5'-nuclease"/>
    <property type="match status" value="1"/>
</dbReference>
<organism evidence="21 22">
    <name type="scientific">Duncaniella dubosii</name>
    <dbReference type="NCBI Taxonomy" id="2518971"/>
    <lineage>
        <taxon>Bacteria</taxon>
        <taxon>Pseudomonadati</taxon>
        <taxon>Bacteroidota</taxon>
        <taxon>Bacteroidia</taxon>
        <taxon>Bacteroidales</taxon>
        <taxon>Muribaculaceae</taxon>
        <taxon>Duncaniella</taxon>
    </lineage>
</organism>
<dbReference type="SMART" id="SM00475">
    <property type="entry name" value="53EXOc"/>
    <property type="match status" value="1"/>
</dbReference>
<keyword evidence="12 16" id="KW-0238">DNA-binding</keyword>
<dbReference type="Gene3D" id="3.30.420.10">
    <property type="entry name" value="Ribonuclease H-like superfamily/Ribonuclease H"/>
    <property type="match status" value="1"/>
</dbReference>
<dbReference type="RefSeq" id="WP_136414439.1">
    <property type="nucleotide sequence ID" value="NZ_CAXHQF010000129.1"/>
</dbReference>
<accession>A0A4P7W1L1</accession>
<dbReference type="SMART" id="SM00482">
    <property type="entry name" value="POLAc"/>
    <property type="match status" value="1"/>
</dbReference>
<keyword evidence="5 16" id="KW-0548">Nucleotidyltransferase</keyword>
<dbReference type="GO" id="GO:0003677">
    <property type="term" value="F:DNA binding"/>
    <property type="evidence" value="ECO:0007669"/>
    <property type="project" value="UniProtKB-UniRule"/>
</dbReference>
<feature type="region of interest" description="Disordered" evidence="17">
    <location>
        <begin position="302"/>
        <end position="339"/>
    </location>
</feature>
<dbReference type="EC" id="2.7.7.7" evidence="2 15"/>
<gene>
    <name evidence="16 21" type="primary">polA</name>
    <name evidence="21" type="ORF">E7747_04750</name>
</gene>
<evidence type="ECO:0000256" key="8">
    <source>
        <dbReference type="ARBA" id="ARBA00022763"/>
    </source>
</evidence>
<dbReference type="PANTHER" id="PTHR10133:SF27">
    <property type="entry name" value="DNA POLYMERASE NU"/>
    <property type="match status" value="1"/>
</dbReference>
<dbReference type="Gene3D" id="3.30.70.370">
    <property type="match status" value="1"/>
</dbReference>
<dbReference type="GO" id="GO:0008408">
    <property type="term" value="F:3'-5' exonuclease activity"/>
    <property type="evidence" value="ECO:0007669"/>
    <property type="project" value="UniProtKB-UniRule"/>
</dbReference>
<feature type="domain" description="5'-3' exonuclease" evidence="19">
    <location>
        <begin position="3"/>
        <end position="265"/>
    </location>
</feature>
<dbReference type="GO" id="GO:0006261">
    <property type="term" value="P:DNA-templated DNA replication"/>
    <property type="evidence" value="ECO:0007669"/>
    <property type="project" value="UniProtKB-UniRule"/>
</dbReference>
<dbReference type="NCBIfam" id="NF004397">
    <property type="entry name" value="PRK05755.1"/>
    <property type="match status" value="1"/>
</dbReference>
<dbReference type="InterPro" id="IPR020045">
    <property type="entry name" value="DNA_polI_H3TH"/>
</dbReference>
<keyword evidence="6 16" id="KW-0235">DNA replication</keyword>
<dbReference type="InterPro" id="IPR002421">
    <property type="entry name" value="5-3_exonuclease"/>
</dbReference>
<dbReference type="InterPro" id="IPR002562">
    <property type="entry name" value="3'-5'_exonuclease_dom"/>
</dbReference>
<dbReference type="PRINTS" id="PR00868">
    <property type="entry name" value="DNAPOLI"/>
</dbReference>
<evidence type="ECO:0000256" key="14">
    <source>
        <dbReference type="ARBA" id="ARBA00049244"/>
    </source>
</evidence>
<keyword evidence="9 16" id="KW-0378">Hydrolase</keyword>
<evidence type="ECO:0000259" key="19">
    <source>
        <dbReference type="SMART" id="SM00475"/>
    </source>
</evidence>
<evidence type="ECO:0000256" key="12">
    <source>
        <dbReference type="ARBA" id="ARBA00023125"/>
    </source>
</evidence>
<dbReference type="InterPro" id="IPR020046">
    <property type="entry name" value="5-3_exonucl_a-hlix_arch_N"/>
</dbReference>
<evidence type="ECO:0000256" key="4">
    <source>
        <dbReference type="ARBA" id="ARBA00022679"/>
    </source>
</evidence>
<dbReference type="SMART" id="SM00279">
    <property type="entry name" value="HhH2"/>
    <property type="match status" value="1"/>
</dbReference>
<dbReference type="Proteomes" id="UP000297149">
    <property type="component" value="Chromosome"/>
</dbReference>
<dbReference type="InterPro" id="IPR036279">
    <property type="entry name" value="5-3_exonuclease_C_sf"/>
</dbReference>
<keyword evidence="8 16" id="KW-0227">DNA damage</keyword>
<dbReference type="InterPro" id="IPR012337">
    <property type="entry name" value="RNaseH-like_sf"/>
</dbReference>
<dbReference type="InterPro" id="IPR029060">
    <property type="entry name" value="PIN-like_dom_sf"/>
</dbReference>
<evidence type="ECO:0000256" key="13">
    <source>
        <dbReference type="ARBA" id="ARBA00023204"/>
    </source>
</evidence>
<evidence type="ECO:0000256" key="17">
    <source>
        <dbReference type="SAM" id="MobiDB-lite"/>
    </source>
</evidence>
<dbReference type="InterPro" id="IPR019760">
    <property type="entry name" value="DNA-dir_DNA_pol_A_CS"/>
</dbReference>
<keyword evidence="7" id="KW-0540">Nuclease</keyword>
<dbReference type="InterPro" id="IPR008918">
    <property type="entry name" value="HhH2"/>
</dbReference>
<dbReference type="GO" id="GO:0008409">
    <property type="term" value="F:5'-3' exonuclease activity"/>
    <property type="evidence" value="ECO:0007669"/>
    <property type="project" value="UniProtKB-UniRule"/>
</dbReference>
<proteinExistence type="inferred from homology"/>
<dbReference type="NCBIfam" id="TIGR00593">
    <property type="entry name" value="pola"/>
    <property type="match status" value="1"/>
</dbReference>
<evidence type="ECO:0000259" key="18">
    <source>
        <dbReference type="SMART" id="SM00474"/>
    </source>
</evidence>
<dbReference type="EMBL" id="CP039396">
    <property type="protein sequence ID" value="QCD41652.1"/>
    <property type="molecule type" value="Genomic_DNA"/>
</dbReference>
<dbReference type="FunFam" id="1.10.150.20:FF:000003">
    <property type="entry name" value="DNA polymerase I"/>
    <property type="match status" value="1"/>
</dbReference>
<name>A0A4P7W1L1_9BACT</name>
<evidence type="ECO:0000256" key="15">
    <source>
        <dbReference type="NCBIfam" id="TIGR00593"/>
    </source>
</evidence>
<dbReference type="SMART" id="SM00474">
    <property type="entry name" value="35EXOc"/>
    <property type="match status" value="1"/>
</dbReference>
<evidence type="ECO:0000256" key="1">
    <source>
        <dbReference type="ARBA" id="ARBA00007705"/>
    </source>
</evidence>
<dbReference type="GO" id="GO:0003887">
    <property type="term" value="F:DNA-directed DNA polymerase activity"/>
    <property type="evidence" value="ECO:0007669"/>
    <property type="project" value="UniProtKB-UniRule"/>
</dbReference>
<dbReference type="InterPro" id="IPR036397">
    <property type="entry name" value="RNaseH_sf"/>
</dbReference>
<dbReference type="FunFam" id="1.20.1060.10:FF:000001">
    <property type="entry name" value="DNA polymerase I"/>
    <property type="match status" value="1"/>
</dbReference>
<dbReference type="InterPro" id="IPR001098">
    <property type="entry name" value="DNA-dir_DNA_pol_A_palm_dom"/>
</dbReference>
<evidence type="ECO:0000256" key="16">
    <source>
        <dbReference type="RuleBase" id="RU004460"/>
    </source>
</evidence>
<evidence type="ECO:0000256" key="2">
    <source>
        <dbReference type="ARBA" id="ARBA00012417"/>
    </source>
</evidence>
<evidence type="ECO:0000313" key="22">
    <source>
        <dbReference type="Proteomes" id="UP000297149"/>
    </source>
</evidence>
<feature type="domain" description="3'-5' exonuclease" evidence="18">
    <location>
        <begin position="351"/>
        <end position="526"/>
    </location>
</feature>
<evidence type="ECO:0000256" key="5">
    <source>
        <dbReference type="ARBA" id="ARBA00022695"/>
    </source>
</evidence>
<evidence type="ECO:0000256" key="6">
    <source>
        <dbReference type="ARBA" id="ARBA00022705"/>
    </source>
</evidence>
<evidence type="ECO:0000256" key="10">
    <source>
        <dbReference type="ARBA" id="ARBA00022839"/>
    </source>
</evidence>
<evidence type="ECO:0000256" key="7">
    <source>
        <dbReference type="ARBA" id="ARBA00022722"/>
    </source>
</evidence>
<dbReference type="PANTHER" id="PTHR10133">
    <property type="entry name" value="DNA POLYMERASE I"/>
    <property type="match status" value="1"/>
</dbReference>
<dbReference type="InterPro" id="IPR018320">
    <property type="entry name" value="DNA_polymerase_1"/>
</dbReference>
<dbReference type="CDD" id="cd09898">
    <property type="entry name" value="H3TH_53EXO"/>
    <property type="match status" value="1"/>
</dbReference>
<comment type="similarity">
    <text evidence="1 16">Belongs to the DNA polymerase type-A family.</text>
</comment>
<dbReference type="AlphaFoldDB" id="A0A4P7W1L1"/>
<dbReference type="Gene3D" id="1.10.150.20">
    <property type="entry name" value="5' to 3' exonuclease, C-terminal subdomain"/>
    <property type="match status" value="2"/>
</dbReference>
<dbReference type="Pfam" id="PF00476">
    <property type="entry name" value="DNA_pol_A"/>
    <property type="match status" value="1"/>
</dbReference>
<dbReference type="InterPro" id="IPR043502">
    <property type="entry name" value="DNA/RNA_pol_sf"/>
</dbReference>
<dbReference type="FunFam" id="1.10.150.20:FF:000002">
    <property type="entry name" value="DNA polymerase I"/>
    <property type="match status" value="1"/>
</dbReference>
<dbReference type="Pfam" id="PF01612">
    <property type="entry name" value="DNA_pol_A_exo1"/>
    <property type="match status" value="1"/>
</dbReference>
<feature type="domain" description="DNA-directed DNA polymerase family A palm" evidence="20">
    <location>
        <begin position="695"/>
        <end position="901"/>
    </location>
</feature>
<dbReference type="InterPro" id="IPR002298">
    <property type="entry name" value="DNA_polymerase_A"/>
</dbReference>
<dbReference type="SUPFAM" id="SSF56672">
    <property type="entry name" value="DNA/RNA polymerases"/>
    <property type="match status" value="1"/>
</dbReference>
<dbReference type="Gene3D" id="1.20.1060.10">
    <property type="entry name" value="Taq DNA Polymerase, Chain T, domain 4"/>
    <property type="match status" value="1"/>
</dbReference>
<sequence length="937" mass="103456">MEKRLFLLDAYALIYRAYYALIRSPRFTGAGFNTSAVFGFCNTLDDLLRKENPSHIAVCFDPPGGSTFRHEEYPDYKAQRDKQPEDITASVPYIKRILEAYRIPVIEIPGFEADDVIGTLAVRAAKEGFDTYMMTPDKDYGQLVADHIFMYRPALKGEGFEIRDTARICEKYGIARPSQVIDLLALEGDASDNIPGCPGVGEKTARTLIEAWGSVENLLENTDKLKGALQRKVSENADKIRMSKYLATIRTDVPVDIEIDSLVRKDIDIDSLMAVYSELEFRTLLARLKASRKASEAAVVETADAQPVTDSPAENPAAAASQPDSSGMGSLFDMPDDSAPTIEAPCEDRSYTVATSPAEAAKVVARLAKSPAIGMALYAVGEEAMTARWEGIALSAKPCEAFYIPLGDGAARSEILAVIEPLFTGAATLVSHDVKRDYLLLKNAGIGLSAPYFDTTVAHYLIDPEMKHELRYVVAKYLRLELAGIAPDAKAGHPKTALTQEAAVGRYCEEADLSLRLRKPLFDEIASRSMAPLLDEVELPLIRVLAEMEYTGVRIDSTVLTDLSTRLKQQVRAMEEEAYEMAGGPFNIGSPAQVGMVLFDRMKIDPKAKKTARGSYSTTEQILEKYAPKVPVVSLILKIRRLKKLIATYLDALPGMVNPKTGKIHTSYNQTVTATGRISSTNPNLQNIPIRTDDGREIRRAFIADPGDMIMSADYSQIELRLIADLSADKDMIEGFLSGDDIHRITASKIYGIPLAEVTDDQRRRAKTANFGIIYGISAFGLAERLSIARAEAKQLIDGYFSTYPHIREYLEKSVTTAREQGYVTTRMGRRRYLPDINSRNAVVRGYAERNAVNAPIQGSAADIIKVAMVRIYNEMESRGLRSRMIMQVHDELIFNVHPSELDVMKTLVEKQMEGAYHGAVPLTVSAGIAPNWLEAH</sequence>
<evidence type="ECO:0000313" key="21">
    <source>
        <dbReference type="EMBL" id="QCD41652.1"/>
    </source>
</evidence>
<dbReference type="Pfam" id="PF01367">
    <property type="entry name" value="5_3_exonuc"/>
    <property type="match status" value="1"/>
</dbReference>
<keyword evidence="13 16" id="KW-0234">DNA repair</keyword>
<dbReference type="CDD" id="cd08637">
    <property type="entry name" value="DNA_pol_A_pol_I_C"/>
    <property type="match status" value="1"/>
</dbReference>
<comment type="function">
    <text evidence="16">In addition to polymerase activity, this DNA polymerase exhibits 3'-5' and 5'-3' exonuclease activity.</text>
</comment>